<evidence type="ECO:0000259" key="2">
    <source>
        <dbReference type="PROSITE" id="PS50240"/>
    </source>
</evidence>
<organism evidence="3 4">
    <name type="scientific">Hydra vulgaris</name>
    <name type="common">Hydra</name>
    <name type="synonym">Hydra attenuata</name>
    <dbReference type="NCBI Taxonomy" id="6087"/>
    <lineage>
        <taxon>Eukaryota</taxon>
        <taxon>Metazoa</taxon>
        <taxon>Cnidaria</taxon>
        <taxon>Hydrozoa</taxon>
        <taxon>Hydroidolina</taxon>
        <taxon>Anthoathecata</taxon>
        <taxon>Aplanulata</taxon>
        <taxon>Hydridae</taxon>
        <taxon>Hydra</taxon>
    </lineage>
</organism>
<dbReference type="PROSITE" id="PS50240">
    <property type="entry name" value="TRYPSIN_DOM"/>
    <property type="match status" value="1"/>
</dbReference>
<dbReference type="InterPro" id="IPR018114">
    <property type="entry name" value="TRYPSIN_HIS"/>
</dbReference>
<evidence type="ECO:0000313" key="4">
    <source>
        <dbReference type="RefSeq" id="XP_065644949.1"/>
    </source>
</evidence>
<keyword evidence="1" id="KW-1015">Disulfide bond</keyword>
<dbReference type="InterPro" id="IPR009003">
    <property type="entry name" value="Peptidase_S1_PA"/>
</dbReference>
<dbReference type="InterPro" id="IPR001314">
    <property type="entry name" value="Peptidase_S1A"/>
</dbReference>
<protein>
    <submittedName>
        <fullName evidence="4">Chymotrypsin-like elastase family member 2A isoform X1</fullName>
    </submittedName>
</protein>
<dbReference type="PRINTS" id="PR00722">
    <property type="entry name" value="CHYMOTRYPSIN"/>
</dbReference>
<dbReference type="InterPro" id="IPR043504">
    <property type="entry name" value="Peptidase_S1_PA_chymotrypsin"/>
</dbReference>
<proteinExistence type="predicted"/>
<dbReference type="RefSeq" id="XP_065644949.1">
    <property type="nucleotide sequence ID" value="XM_065788877.1"/>
</dbReference>
<reference evidence="4" key="2">
    <citation type="submission" date="2025-08" db="UniProtKB">
        <authorList>
            <consortium name="RefSeq"/>
        </authorList>
    </citation>
    <scope>IDENTIFICATION</scope>
</reference>
<dbReference type="Gene3D" id="2.40.10.10">
    <property type="entry name" value="Trypsin-like serine proteases"/>
    <property type="match status" value="1"/>
</dbReference>
<dbReference type="PANTHER" id="PTHR24252">
    <property type="entry name" value="ACROSIN-RELATED"/>
    <property type="match status" value="1"/>
</dbReference>
<keyword evidence="3" id="KW-1185">Reference proteome</keyword>
<dbReference type="Pfam" id="PF00089">
    <property type="entry name" value="Trypsin"/>
    <property type="match status" value="1"/>
</dbReference>
<dbReference type="InterPro" id="IPR001254">
    <property type="entry name" value="Trypsin_dom"/>
</dbReference>
<feature type="domain" description="Peptidase S1" evidence="2">
    <location>
        <begin position="116"/>
        <end position="366"/>
    </location>
</feature>
<dbReference type="PROSITE" id="PS00134">
    <property type="entry name" value="TRYPSIN_HIS"/>
    <property type="match status" value="1"/>
</dbReference>
<evidence type="ECO:0000256" key="1">
    <source>
        <dbReference type="ARBA" id="ARBA00023157"/>
    </source>
</evidence>
<dbReference type="GeneID" id="136075503"/>
<dbReference type="SMART" id="SM00020">
    <property type="entry name" value="Tryp_SPc"/>
    <property type="match status" value="1"/>
</dbReference>
<gene>
    <name evidence="4" type="primary">LOC136075503</name>
</gene>
<accession>A0ABM4B7V4</accession>
<name>A0ABM4B7V4_HYDVU</name>
<dbReference type="PANTHER" id="PTHR24252:SF7">
    <property type="entry name" value="HYALIN"/>
    <property type="match status" value="1"/>
</dbReference>
<dbReference type="CDD" id="cd00190">
    <property type="entry name" value="Tryp_SPc"/>
    <property type="match status" value="1"/>
</dbReference>
<reference evidence="3" key="1">
    <citation type="submission" date="2025-05" db="UniProtKB">
        <authorList>
            <consortium name="RefSeq"/>
        </authorList>
    </citation>
    <scope>NUCLEOTIDE SEQUENCE [LARGE SCALE GENOMIC DNA]</scope>
</reference>
<dbReference type="SUPFAM" id="SSF50494">
    <property type="entry name" value="Trypsin-like serine proteases"/>
    <property type="match status" value="1"/>
</dbReference>
<sequence>MVVSRNNFNNTEKDRSGIISNEQEIIYQTHYLKLLNKNPRSNIKEMWMFYLLSLICWCEPQKVNTKKAKLCEEVATFIPSFCNHSEALHNCKKYCESKVYRLNCGIVSKVKRFRRITGGSPSEEGQWPWHVSLQYQRKHYCGASILSKRFVITAAHCVDERYLTGPGAVENFQVLVNSNTHIPDAESKLVSINRIAVHHDYRVTEHTWNKSEYFVVVKADIAILELAEDLDLLQDSISSICLPDVLNPFDEVTDCYIVGWGHITFGDKITDQLRHAKIPTVPYNTCNANNSFDNNVVSFHSICAGFANGTISPCNYDSGGALACKKNGLWYERGITSSGYKCGGLNAYSLYTNIVSFEDWIIKTIVNENYKVSVQNPTSYEIERSSRANTFNNKLIELCILNILLYIYIYISC</sequence>
<evidence type="ECO:0000313" key="3">
    <source>
        <dbReference type="Proteomes" id="UP001652625"/>
    </source>
</evidence>
<dbReference type="Proteomes" id="UP001652625">
    <property type="component" value="Chromosome 01"/>
</dbReference>